<protein>
    <submittedName>
        <fullName evidence="1">Uncharacterized protein</fullName>
    </submittedName>
</protein>
<name>A0A383DQV9_9ZZZZ</name>
<sequence length="26" mass="2973">MGSSVYAVDNNEINDEEFLSYNNSNF</sequence>
<dbReference type="AlphaFoldDB" id="A0A383DQV9"/>
<evidence type="ECO:0000313" key="1">
    <source>
        <dbReference type="EMBL" id="SVE46228.1"/>
    </source>
</evidence>
<reference evidence="1" key="1">
    <citation type="submission" date="2018-05" db="EMBL/GenBank/DDBJ databases">
        <authorList>
            <person name="Lanie J.A."/>
            <person name="Ng W.-L."/>
            <person name="Kazmierczak K.M."/>
            <person name="Andrzejewski T.M."/>
            <person name="Davidsen T.M."/>
            <person name="Wayne K.J."/>
            <person name="Tettelin H."/>
            <person name="Glass J.I."/>
            <person name="Rusch D."/>
            <person name="Podicherti R."/>
            <person name="Tsui H.-C.T."/>
            <person name="Winkler M.E."/>
        </authorList>
    </citation>
    <scope>NUCLEOTIDE SEQUENCE</scope>
</reference>
<dbReference type="EMBL" id="UINC01218971">
    <property type="protein sequence ID" value="SVE46228.1"/>
    <property type="molecule type" value="Genomic_DNA"/>
</dbReference>
<proteinExistence type="predicted"/>
<organism evidence="1">
    <name type="scientific">marine metagenome</name>
    <dbReference type="NCBI Taxonomy" id="408172"/>
    <lineage>
        <taxon>unclassified sequences</taxon>
        <taxon>metagenomes</taxon>
        <taxon>ecological metagenomes</taxon>
    </lineage>
</organism>
<gene>
    <name evidence="1" type="ORF">METZ01_LOCUS499082</name>
</gene>
<accession>A0A383DQV9</accession>
<feature type="non-terminal residue" evidence="1">
    <location>
        <position position="26"/>
    </location>
</feature>